<dbReference type="PANTHER" id="PTHR44191">
    <property type="entry name" value="TRANSCRIPTION FACTOR KUA1"/>
    <property type="match status" value="1"/>
</dbReference>
<sequence>MTHARGAPVRARGADSGSTSLTEQGSDSPGNEAGMKGVPWSEDEHRAFLKGLHNLGKGNWRGISRMFVPSRSPTQVASHAQKYFLRLNGCTKRRSRFSGLEQATKQAMPVPKAATSGMHAPPSPASPMSSADACHVAADASHPRPSAPAAPMHYPVGMFPPLVFGIPPGGGPPIPMLFPPAMAAFFKQGMVMPPMVPLPAELAAACAAAAGDSKLAAAALPAAYAEGNSHQAVSRSVAMLCKPAARHAAHGLDLLAAAASGESSYEERAAVAARNDAATAAAFAASAHSAFRALAAPKVATA</sequence>
<dbReference type="GO" id="GO:0005634">
    <property type="term" value="C:nucleus"/>
    <property type="evidence" value="ECO:0007669"/>
    <property type="project" value="UniProtKB-SubCell"/>
</dbReference>
<evidence type="ECO:0000256" key="5">
    <source>
        <dbReference type="ARBA" id="ARBA00023242"/>
    </source>
</evidence>
<dbReference type="PANTHER" id="PTHR44191:SF62">
    <property type="entry name" value="OS04G0341900 PROTEIN"/>
    <property type="match status" value="1"/>
</dbReference>
<accession>A0A7R9VS32</accession>
<feature type="region of interest" description="Disordered" evidence="6">
    <location>
        <begin position="1"/>
        <end position="38"/>
    </location>
</feature>
<feature type="compositionally biased region" description="Low complexity" evidence="6">
    <location>
        <begin position="126"/>
        <end position="135"/>
    </location>
</feature>
<dbReference type="PROSITE" id="PS51294">
    <property type="entry name" value="HTH_MYB"/>
    <property type="match status" value="1"/>
</dbReference>
<dbReference type="SMART" id="SM00717">
    <property type="entry name" value="SANT"/>
    <property type="match status" value="1"/>
</dbReference>
<proteinExistence type="predicted"/>
<dbReference type="PROSITE" id="PS50090">
    <property type="entry name" value="MYB_LIKE"/>
    <property type="match status" value="1"/>
</dbReference>
<protein>
    <submittedName>
        <fullName evidence="9">Uncharacterized protein</fullName>
    </submittedName>
</protein>
<feature type="domain" description="Myb-like" evidence="7">
    <location>
        <begin position="32"/>
        <end position="84"/>
    </location>
</feature>
<dbReference type="InterPro" id="IPR006447">
    <property type="entry name" value="Myb_dom_plants"/>
</dbReference>
<evidence type="ECO:0000256" key="6">
    <source>
        <dbReference type="SAM" id="MobiDB-lite"/>
    </source>
</evidence>
<evidence type="ECO:0000256" key="1">
    <source>
        <dbReference type="ARBA" id="ARBA00004123"/>
    </source>
</evidence>
<reference evidence="9" key="1">
    <citation type="submission" date="2021-01" db="EMBL/GenBank/DDBJ databases">
        <authorList>
            <person name="Corre E."/>
            <person name="Pelletier E."/>
            <person name="Niang G."/>
            <person name="Scheremetjew M."/>
            <person name="Finn R."/>
            <person name="Kale V."/>
            <person name="Holt S."/>
            <person name="Cochrane G."/>
            <person name="Meng A."/>
            <person name="Brown T."/>
            <person name="Cohen L."/>
        </authorList>
    </citation>
    <scope>NUCLEOTIDE SEQUENCE</scope>
    <source>
        <strain evidence="9">CCMP219</strain>
    </source>
</reference>
<organism evidence="9">
    <name type="scientific">Chlamydomonas euryale</name>
    <dbReference type="NCBI Taxonomy" id="1486919"/>
    <lineage>
        <taxon>Eukaryota</taxon>
        <taxon>Viridiplantae</taxon>
        <taxon>Chlorophyta</taxon>
        <taxon>core chlorophytes</taxon>
        <taxon>Chlorophyceae</taxon>
        <taxon>CS clade</taxon>
        <taxon>Chlamydomonadales</taxon>
        <taxon>Chlamydomonadaceae</taxon>
        <taxon>Chlamydomonas</taxon>
    </lineage>
</organism>
<keyword evidence="4" id="KW-0804">Transcription</keyword>
<feature type="compositionally biased region" description="Polar residues" evidence="6">
    <location>
        <begin position="16"/>
        <end position="29"/>
    </location>
</feature>
<dbReference type="GO" id="GO:0003677">
    <property type="term" value="F:DNA binding"/>
    <property type="evidence" value="ECO:0007669"/>
    <property type="project" value="UniProtKB-KW"/>
</dbReference>
<evidence type="ECO:0000256" key="2">
    <source>
        <dbReference type="ARBA" id="ARBA00023015"/>
    </source>
</evidence>
<evidence type="ECO:0000256" key="3">
    <source>
        <dbReference type="ARBA" id="ARBA00023125"/>
    </source>
</evidence>
<dbReference type="InterPro" id="IPR052245">
    <property type="entry name" value="Plant_Stress_Dev_TF"/>
</dbReference>
<dbReference type="NCBIfam" id="TIGR01557">
    <property type="entry name" value="myb_SHAQKYF"/>
    <property type="match status" value="1"/>
</dbReference>
<evidence type="ECO:0000259" key="8">
    <source>
        <dbReference type="PROSITE" id="PS51294"/>
    </source>
</evidence>
<keyword evidence="3" id="KW-0238">DNA-binding</keyword>
<feature type="region of interest" description="Disordered" evidence="6">
    <location>
        <begin position="113"/>
        <end position="135"/>
    </location>
</feature>
<dbReference type="GO" id="GO:0006355">
    <property type="term" value="P:regulation of DNA-templated transcription"/>
    <property type="evidence" value="ECO:0007669"/>
    <property type="project" value="UniProtKB-ARBA"/>
</dbReference>
<keyword evidence="5" id="KW-0539">Nucleus</keyword>
<dbReference type="InterPro" id="IPR001005">
    <property type="entry name" value="SANT/Myb"/>
</dbReference>
<name>A0A7R9VS32_9CHLO</name>
<dbReference type="Gene3D" id="1.10.10.60">
    <property type="entry name" value="Homeodomain-like"/>
    <property type="match status" value="1"/>
</dbReference>
<gene>
    <name evidence="9" type="ORF">CEUR00632_LOCUS16907</name>
</gene>
<keyword evidence="2" id="KW-0805">Transcription regulation</keyword>
<dbReference type="Pfam" id="PF00249">
    <property type="entry name" value="Myb_DNA-binding"/>
    <property type="match status" value="1"/>
</dbReference>
<dbReference type="SUPFAM" id="SSF46689">
    <property type="entry name" value="Homeodomain-like"/>
    <property type="match status" value="1"/>
</dbReference>
<dbReference type="EMBL" id="HBEC01036406">
    <property type="protein sequence ID" value="CAD8303096.1"/>
    <property type="molecule type" value="Transcribed_RNA"/>
</dbReference>
<evidence type="ECO:0000313" key="9">
    <source>
        <dbReference type="EMBL" id="CAD8303096.1"/>
    </source>
</evidence>
<evidence type="ECO:0000256" key="4">
    <source>
        <dbReference type="ARBA" id="ARBA00023163"/>
    </source>
</evidence>
<feature type="domain" description="HTH myb-type" evidence="8">
    <location>
        <begin position="36"/>
        <end position="88"/>
    </location>
</feature>
<comment type="subcellular location">
    <subcellularLocation>
        <location evidence="1">Nucleus</location>
    </subcellularLocation>
</comment>
<evidence type="ECO:0000259" key="7">
    <source>
        <dbReference type="PROSITE" id="PS50090"/>
    </source>
</evidence>
<dbReference type="InterPro" id="IPR017930">
    <property type="entry name" value="Myb_dom"/>
</dbReference>
<dbReference type="CDD" id="cd00167">
    <property type="entry name" value="SANT"/>
    <property type="match status" value="1"/>
</dbReference>
<dbReference type="AlphaFoldDB" id="A0A7R9VS32"/>
<dbReference type="InterPro" id="IPR009057">
    <property type="entry name" value="Homeodomain-like_sf"/>
</dbReference>
<dbReference type="FunFam" id="1.10.10.60:FF:000009">
    <property type="entry name" value="transcription factor MYB1R1"/>
    <property type="match status" value="1"/>
</dbReference>